<proteinExistence type="predicted"/>
<evidence type="ECO:0000313" key="1">
    <source>
        <dbReference type="EMBL" id="KOX80696.1"/>
    </source>
</evidence>
<accession>A0A0M9ABY3</accession>
<sequence>MSYSMKWRGIRNKELSEARIKNYVPRFCQSSCHVQTPSLYFTFIQTLKNYNSYLIGMEKYLDYFCTYDSEEDDRQACICRYLPHRGRAGQRPTPTTIAKNS</sequence>
<protein>
    <submittedName>
        <fullName evidence="1">Uncharacterized protein</fullName>
    </submittedName>
</protein>
<gene>
    <name evidence="1" type="ORF">WN51_01984</name>
</gene>
<reference evidence="1 2" key="1">
    <citation type="submission" date="2015-07" db="EMBL/GenBank/DDBJ databases">
        <title>The genome of Melipona quadrifasciata.</title>
        <authorList>
            <person name="Pan H."/>
            <person name="Kapheim K."/>
        </authorList>
    </citation>
    <scope>NUCLEOTIDE SEQUENCE [LARGE SCALE GENOMIC DNA]</scope>
    <source>
        <strain evidence="1">0111107301</strain>
        <tissue evidence="1">Whole body</tissue>
    </source>
</reference>
<name>A0A0M9ABY3_9HYME</name>
<dbReference type="EMBL" id="KQ435698">
    <property type="protein sequence ID" value="KOX80696.1"/>
    <property type="molecule type" value="Genomic_DNA"/>
</dbReference>
<organism evidence="1 2">
    <name type="scientific">Melipona quadrifasciata</name>
    <dbReference type="NCBI Taxonomy" id="166423"/>
    <lineage>
        <taxon>Eukaryota</taxon>
        <taxon>Metazoa</taxon>
        <taxon>Ecdysozoa</taxon>
        <taxon>Arthropoda</taxon>
        <taxon>Hexapoda</taxon>
        <taxon>Insecta</taxon>
        <taxon>Pterygota</taxon>
        <taxon>Neoptera</taxon>
        <taxon>Endopterygota</taxon>
        <taxon>Hymenoptera</taxon>
        <taxon>Apocrita</taxon>
        <taxon>Aculeata</taxon>
        <taxon>Apoidea</taxon>
        <taxon>Anthophila</taxon>
        <taxon>Apidae</taxon>
        <taxon>Melipona</taxon>
    </lineage>
</organism>
<dbReference type="Proteomes" id="UP000053105">
    <property type="component" value="Unassembled WGS sequence"/>
</dbReference>
<dbReference type="AlphaFoldDB" id="A0A0M9ABY3"/>
<evidence type="ECO:0000313" key="2">
    <source>
        <dbReference type="Proteomes" id="UP000053105"/>
    </source>
</evidence>
<keyword evidence="2" id="KW-1185">Reference proteome</keyword>